<evidence type="ECO:0000313" key="2">
    <source>
        <dbReference type="Proteomes" id="UP000005317"/>
    </source>
</evidence>
<keyword evidence="2" id="KW-1185">Reference proteome</keyword>
<dbReference type="PROSITE" id="PS51257">
    <property type="entry name" value="PROKAR_LIPOPROTEIN"/>
    <property type="match status" value="1"/>
</dbReference>
<gene>
    <name evidence="1" type="ORF">Thini_4163</name>
</gene>
<dbReference type="Proteomes" id="UP000005317">
    <property type="component" value="Unassembled WGS sequence"/>
</dbReference>
<evidence type="ECO:0000313" key="1">
    <source>
        <dbReference type="EMBL" id="EIJ36655.1"/>
    </source>
</evidence>
<protein>
    <recommendedName>
        <fullName evidence="3">Lipoprotein</fullName>
    </recommendedName>
</protein>
<reference evidence="2" key="1">
    <citation type="journal article" date="2011" name="Stand. Genomic Sci.">
        <title>Genome sequence of the filamentous, gliding Thiothrix nivea neotype strain (JP2(T)).</title>
        <authorList>
            <person name="Lapidus A."/>
            <person name="Nolan M."/>
            <person name="Lucas S."/>
            <person name="Glavina Del Rio T."/>
            <person name="Tice H."/>
            <person name="Cheng J.F."/>
            <person name="Tapia R."/>
            <person name="Han C."/>
            <person name="Goodwin L."/>
            <person name="Pitluck S."/>
            <person name="Liolios K."/>
            <person name="Pagani I."/>
            <person name="Ivanova N."/>
            <person name="Huntemann M."/>
            <person name="Mavromatis K."/>
            <person name="Mikhailova N."/>
            <person name="Pati A."/>
            <person name="Chen A."/>
            <person name="Palaniappan K."/>
            <person name="Land M."/>
            <person name="Brambilla E.M."/>
            <person name="Rohde M."/>
            <person name="Abt B."/>
            <person name="Verbarg S."/>
            <person name="Goker M."/>
            <person name="Bristow J."/>
            <person name="Eisen J.A."/>
            <person name="Markowitz V."/>
            <person name="Hugenholtz P."/>
            <person name="Kyrpides N.C."/>
            <person name="Klenk H.P."/>
            <person name="Woyke T."/>
        </authorList>
    </citation>
    <scope>NUCLEOTIDE SEQUENCE [LARGE SCALE GENOMIC DNA]</scope>
    <source>
        <strain evidence="2">ATCC 35100 / DSM 5205 / JP2</strain>
    </source>
</reference>
<organism evidence="1 2">
    <name type="scientific">Thiothrix nivea (strain ATCC 35100 / DSM 5205 / JP2)</name>
    <dbReference type="NCBI Taxonomy" id="870187"/>
    <lineage>
        <taxon>Bacteria</taxon>
        <taxon>Pseudomonadati</taxon>
        <taxon>Pseudomonadota</taxon>
        <taxon>Gammaproteobacteria</taxon>
        <taxon>Thiotrichales</taxon>
        <taxon>Thiotrichaceae</taxon>
        <taxon>Thiothrix</taxon>
    </lineage>
</organism>
<name>A0A656HNN9_THINJ</name>
<dbReference type="AlphaFoldDB" id="A0A656HNN9"/>
<dbReference type="RefSeq" id="WP_002710523.1">
    <property type="nucleotide sequence ID" value="NZ_JH651384.1"/>
</dbReference>
<accession>A0A656HNN9</accession>
<proteinExistence type="predicted"/>
<sequence length="77" mass="8225">MKISPTILCVSFSIILLQGCVTIPQSQLQEDQAKVADTSETPVTAPSQEEDQTAAELAVEVLRDVFVPIVTALIARG</sequence>
<dbReference type="EMBL" id="JH651384">
    <property type="protein sequence ID" value="EIJ36655.1"/>
    <property type="molecule type" value="Genomic_DNA"/>
</dbReference>
<evidence type="ECO:0008006" key="3">
    <source>
        <dbReference type="Google" id="ProtNLM"/>
    </source>
</evidence>